<keyword evidence="2" id="KW-0408">Iron</keyword>
<dbReference type="InterPro" id="IPR001128">
    <property type="entry name" value="Cyt_P450"/>
</dbReference>
<protein>
    <submittedName>
        <fullName evidence="3">Cytochrome P450</fullName>
    </submittedName>
</protein>
<dbReference type="InterPro" id="IPR036396">
    <property type="entry name" value="Cyt_P450_sf"/>
</dbReference>
<dbReference type="GO" id="GO:0020037">
    <property type="term" value="F:heme binding"/>
    <property type="evidence" value="ECO:0007669"/>
    <property type="project" value="InterPro"/>
</dbReference>
<dbReference type="InterPro" id="IPR017972">
    <property type="entry name" value="Cyt_P450_CS"/>
</dbReference>
<dbReference type="Gene3D" id="1.10.630.10">
    <property type="entry name" value="Cytochrome P450"/>
    <property type="match status" value="1"/>
</dbReference>
<keyword evidence="2" id="KW-0560">Oxidoreductase</keyword>
<dbReference type="GO" id="GO:0016705">
    <property type="term" value="F:oxidoreductase activity, acting on paired donors, with incorporation or reduction of molecular oxygen"/>
    <property type="evidence" value="ECO:0007669"/>
    <property type="project" value="InterPro"/>
</dbReference>
<keyword evidence="4" id="KW-1185">Reference proteome</keyword>
<evidence type="ECO:0000256" key="2">
    <source>
        <dbReference type="RuleBase" id="RU000461"/>
    </source>
</evidence>
<dbReference type="SUPFAM" id="SSF48264">
    <property type="entry name" value="Cytochrome P450"/>
    <property type="match status" value="1"/>
</dbReference>
<keyword evidence="2" id="KW-0503">Monooxygenase</keyword>
<sequence>MTTQTAPAMSGTIPPHIPKELVRDVDIFSIAPVDGDIHLGWHALHDGPDAIYTPRNGGHWIFTRAEDIHAIYRNHKDFSNEIVAVPPVVKSMRFAPAEVDPPELDQYRRALAPAFMPKSLARYEQIARDLAIELIEAFRAKGQCEFQADVARHLPIRVFLGMMDLPAEDAPHLMPTVEDQIRNPDPTALADSFQAMLDYLDSRIEDRRRNPGSDLITQIINSDIDGQKASREQVLSMSANLMFAGLDTVVAAMGFAMRFLATHPEHRQELRDHPEIIPDAVEELLRYHGITNLARVARHEVEVGDVTLGRGDLIVLATTLYGLDERRFPEPEKVDFRRADKAHLIFGSGVHRCLGSHLARTEMRVLLEEWFARIPEFTLVPGEDVKGVSGRNNSIEYVPLRWDAQGAEGGAHG</sequence>
<dbReference type="KEGG" id="spph:KFK14_04435"/>
<gene>
    <name evidence="3" type="ORF">KFK14_04435</name>
</gene>
<keyword evidence="2" id="KW-0349">Heme</keyword>
<evidence type="ECO:0000313" key="3">
    <source>
        <dbReference type="EMBL" id="QUT06695.1"/>
    </source>
</evidence>
<dbReference type="RefSeq" id="WP_212610010.1">
    <property type="nucleotide sequence ID" value="NZ_CP073910.1"/>
</dbReference>
<dbReference type="InterPro" id="IPR002397">
    <property type="entry name" value="Cyt_P450_B"/>
</dbReference>
<reference evidence="3" key="1">
    <citation type="submission" date="2021-04" db="EMBL/GenBank/DDBJ databases">
        <title>Isolation of p-tert-butylphenol degrading bacteria Sphingobium phenoxybenzoativorans Tas13 from active sludge.</title>
        <authorList>
            <person name="Li Y."/>
        </authorList>
    </citation>
    <scope>NUCLEOTIDE SEQUENCE</scope>
    <source>
        <strain evidence="3">Tas13</strain>
    </source>
</reference>
<dbReference type="PROSITE" id="PS00086">
    <property type="entry name" value="CYTOCHROME_P450"/>
    <property type="match status" value="1"/>
</dbReference>
<dbReference type="Proteomes" id="UP000681425">
    <property type="component" value="Chromosome"/>
</dbReference>
<dbReference type="CDD" id="cd11035">
    <property type="entry name" value="P450cam-like"/>
    <property type="match status" value="1"/>
</dbReference>
<dbReference type="Pfam" id="PF00067">
    <property type="entry name" value="p450"/>
    <property type="match status" value="1"/>
</dbReference>
<dbReference type="EMBL" id="CP073910">
    <property type="protein sequence ID" value="QUT06695.1"/>
    <property type="molecule type" value="Genomic_DNA"/>
</dbReference>
<dbReference type="GO" id="GO:0005506">
    <property type="term" value="F:iron ion binding"/>
    <property type="evidence" value="ECO:0007669"/>
    <property type="project" value="InterPro"/>
</dbReference>
<name>A0A975K8G3_9SPHN</name>
<evidence type="ECO:0000256" key="1">
    <source>
        <dbReference type="ARBA" id="ARBA00010617"/>
    </source>
</evidence>
<dbReference type="PANTHER" id="PTHR46696:SF6">
    <property type="entry name" value="P450, PUTATIVE (EUROFUNG)-RELATED"/>
    <property type="match status" value="1"/>
</dbReference>
<organism evidence="3 4">
    <name type="scientific">Sphingobium phenoxybenzoativorans</name>
    <dbReference type="NCBI Taxonomy" id="1592790"/>
    <lineage>
        <taxon>Bacteria</taxon>
        <taxon>Pseudomonadati</taxon>
        <taxon>Pseudomonadota</taxon>
        <taxon>Alphaproteobacteria</taxon>
        <taxon>Sphingomonadales</taxon>
        <taxon>Sphingomonadaceae</taxon>
        <taxon>Sphingobium</taxon>
    </lineage>
</organism>
<accession>A0A975K8G3</accession>
<keyword evidence="2" id="KW-0479">Metal-binding</keyword>
<comment type="similarity">
    <text evidence="1 2">Belongs to the cytochrome P450 family.</text>
</comment>
<dbReference type="PRINTS" id="PR00385">
    <property type="entry name" value="P450"/>
</dbReference>
<proteinExistence type="inferred from homology"/>
<dbReference type="AlphaFoldDB" id="A0A975K8G3"/>
<evidence type="ECO:0000313" key="4">
    <source>
        <dbReference type="Proteomes" id="UP000681425"/>
    </source>
</evidence>
<dbReference type="GO" id="GO:0004497">
    <property type="term" value="F:monooxygenase activity"/>
    <property type="evidence" value="ECO:0007669"/>
    <property type="project" value="UniProtKB-KW"/>
</dbReference>
<dbReference type="PRINTS" id="PR00359">
    <property type="entry name" value="BP450"/>
</dbReference>
<dbReference type="PANTHER" id="PTHR46696">
    <property type="entry name" value="P450, PUTATIVE (EUROFUNG)-RELATED"/>
    <property type="match status" value="1"/>
</dbReference>